<keyword evidence="2" id="KW-1185">Reference proteome</keyword>
<dbReference type="Proteomes" id="UP001381693">
    <property type="component" value="Unassembled WGS sequence"/>
</dbReference>
<accession>A0AAN9A1B5</accession>
<evidence type="ECO:0000313" key="2">
    <source>
        <dbReference type="Proteomes" id="UP001381693"/>
    </source>
</evidence>
<sequence length="52" mass="5878">FIHQRLLENKTLDLETAYSQAYTLHPVHHKASAYVSPFPVAHAAALVPEHKE</sequence>
<dbReference type="AlphaFoldDB" id="A0AAN9A1B5"/>
<comment type="caution">
    <text evidence="1">The sequence shown here is derived from an EMBL/GenBank/DDBJ whole genome shotgun (WGS) entry which is preliminary data.</text>
</comment>
<feature type="non-terminal residue" evidence="1">
    <location>
        <position position="52"/>
    </location>
</feature>
<protein>
    <submittedName>
        <fullName evidence="1">Uncharacterized protein</fullName>
    </submittedName>
</protein>
<evidence type="ECO:0000313" key="1">
    <source>
        <dbReference type="EMBL" id="KAK7076686.1"/>
    </source>
</evidence>
<dbReference type="EMBL" id="JAXCGZ010009577">
    <property type="protein sequence ID" value="KAK7076686.1"/>
    <property type="molecule type" value="Genomic_DNA"/>
</dbReference>
<name>A0AAN9A1B5_HALRR</name>
<organism evidence="1 2">
    <name type="scientific">Halocaridina rubra</name>
    <name type="common">Hawaiian red shrimp</name>
    <dbReference type="NCBI Taxonomy" id="373956"/>
    <lineage>
        <taxon>Eukaryota</taxon>
        <taxon>Metazoa</taxon>
        <taxon>Ecdysozoa</taxon>
        <taxon>Arthropoda</taxon>
        <taxon>Crustacea</taxon>
        <taxon>Multicrustacea</taxon>
        <taxon>Malacostraca</taxon>
        <taxon>Eumalacostraca</taxon>
        <taxon>Eucarida</taxon>
        <taxon>Decapoda</taxon>
        <taxon>Pleocyemata</taxon>
        <taxon>Caridea</taxon>
        <taxon>Atyoidea</taxon>
        <taxon>Atyidae</taxon>
        <taxon>Halocaridina</taxon>
    </lineage>
</organism>
<proteinExistence type="predicted"/>
<reference evidence="1 2" key="1">
    <citation type="submission" date="2023-11" db="EMBL/GenBank/DDBJ databases">
        <title>Halocaridina rubra genome assembly.</title>
        <authorList>
            <person name="Smith C."/>
        </authorList>
    </citation>
    <scope>NUCLEOTIDE SEQUENCE [LARGE SCALE GENOMIC DNA]</scope>
    <source>
        <strain evidence="1">EP-1</strain>
        <tissue evidence="1">Whole</tissue>
    </source>
</reference>
<gene>
    <name evidence="1" type="ORF">SK128_003362</name>
</gene>
<feature type="non-terminal residue" evidence="1">
    <location>
        <position position="1"/>
    </location>
</feature>